<sequence length="211" mass="23916">MTLFPAIAAFLPYQGDKYIAPEKAGELEESMREMKQVAQAARKEFQQLAQAFHALHPNLDMHRASQWMNQAQYARPHFWTYLQAEGSASEPMFALRLYGHQAAYGVSVEVSFIERKKDETSLVKQNQVLQVAVEAPVYYLVQANGETKKVEGTEENRQALLEQLAQDQIRKVLVKVDVDLTQADSMEAVLARLESAFETLQPYYQATKVGC</sequence>
<protein>
    <submittedName>
        <fullName evidence="2">Ribonuclease P</fullName>
    </submittedName>
</protein>
<dbReference type="RefSeq" id="WP_075105656.1">
    <property type="nucleotide sequence ID" value="NZ_MSJM01000014.1"/>
</dbReference>
<evidence type="ECO:0000313" key="2">
    <source>
        <dbReference type="EMBL" id="OLF46915.1"/>
    </source>
</evidence>
<dbReference type="OrthoDB" id="2235175at2"/>
<dbReference type="Proteomes" id="UP000186890">
    <property type="component" value="Unassembled WGS sequence"/>
</dbReference>
<accession>A0A1Q8E545</accession>
<gene>
    <name evidence="2" type="ORF">BU202_10205</name>
</gene>
<keyword evidence="1" id="KW-0175">Coiled coil</keyword>
<feature type="coiled-coil region" evidence="1">
    <location>
        <begin position="143"/>
        <end position="170"/>
    </location>
</feature>
<evidence type="ECO:0000313" key="3">
    <source>
        <dbReference type="Proteomes" id="UP000186890"/>
    </source>
</evidence>
<feature type="coiled-coil region" evidence="1">
    <location>
        <begin position="24"/>
        <end position="51"/>
    </location>
</feature>
<dbReference type="EMBL" id="MSJM01000014">
    <property type="protein sequence ID" value="OLF46915.1"/>
    <property type="molecule type" value="Genomic_DNA"/>
</dbReference>
<evidence type="ECO:0000256" key="1">
    <source>
        <dbReference type="SAM" id="Coils"/>
    </source>
</evidence>
<organism evidence="2 3">
    <name type="scientific">Streptococcus cuniculi</name>
    <dbReference type="NCBI Taxonomy" id="1432788"/>
    <lineage>
        <taxon>Bacteria</taxon>
        <taxon>Bacillati</taxon>
        <taxon>Bacillota</taxon>
        <taxon>Bacilli</taxon>
        <taxon>Lactobacillales</taxon>
        <taxon>Streptococcaceae</taxon>
        <taxon>Streptococcus</taxon>
    </lineage>
</organism>
<comment type="caution">
    <text evidence="2">The sequence shown here is derived from an EMBL/GenBank/DDBJ whole genome shotgun (WGS) entry which is preliminary data.</text>
</comment>
<keyword evidence="3" id="KW-1185">Reference proteome</keyword>
<name>A0A1Q8E545_9STRE</name>
<proteinExistence type="predicted"/>
<dbReference type="AlphaFoldDB" id="A0A1Q8E545"/>
<reference evidence="3" key="1">
    <citation type="submission" date="2016-12" db="EMBL/GenBank/DDBJ databases">
        <authorList>
            <person name="Gulvik C.A."/>
        </authorList>
    </citation>
    <scope>NUCLEOTIDE SEQUENCE [LARGE SCALE GENOMIC DNA]</scope>
    <source>
        <strain evidence="3">NED12-00049-6B</strain>
    </source>
</reference>